<reference evidence="3" key="1">
    <citation type="submission" date="2019-02" db="EMBL/GenBank/DDBJ databases">
        <authorList>
            <person name="Gruber-Vodicka R. H."/>
            <person name="Seah K. B. B."/>
        </authorList>
    </citation>
    <scope>NUCLEOTIDE SEQUENCE</scope>
    <source>
        <strain evidence="4">BECK_BZ163</strain>
        <strain evidence="5">BECK_BZ164</strain>
        <strain evidence="3">BECK_BZ165</strain>
    </source>
</reference>
<evidence type="ECO:0000256" key="1">
    <source>
        <dbReference type="SAM" id="Phobius"/>
    </source>
</evidence>
<dbReference type="Pfam" id="PF04982">
    <property type="entry name" value="TM_HPP"/>
    <property type="match status" value="1"/>
</dbReference>
<gene>
    <name evidence="4" type="ORF">BECKFM1743A_GA0114220_100799</name>
    <name evidence="5" type="ORF">BECKFM1743B_GA0114221_100792</name>
    <name evidence="3" type="ORF">BECKFM1743C_GA0114222_100402</name>
</gene>
<dbReference type="InterPro" id="IPR007065">
    <property type="entry name" value="HPP"/>
</dbReference>
<protein>
    <submittedName>
        <fullName evidence="3">HPP family protein</fullName>
    </submittedName>
</protein>
<keyword evidence="1" id="KW-0812">Transmembrane</keyword>
<dbReference type="InterPro" id="IPR058581">
    <property type="entry name" value="TM_HPP"/>
</dbReference>
<accession>A0A450S505</accession>
<dbReference type="PANTHER" id="PTHR33741">
    <property type="entry name" value="TRANSMEMBRANE PROTEIN DDB_G0269096-RELATED"/>
    <property type="match status" value="1"/>
</dbReference>
<sequence length="190" mass="20191">MPQPLHRHFTKLTALLGIVPNRASHVERLICALGGFLGILVVIWITRYFVPSGGVALVVASMGASAVLLFVVPASPFSQPWPLLAGHLIPGAIGVTCGMLIPDSMLASAITVSATILVMQYLRCIHPPGGATALTAVIGGPDIHALGYQFLLTPVGINVVIMLGMAILVNYWFPWRRYPAGLKSHPVTLK</sequence>
<feature type="transmembrane region" description="Helical" evidence="1">
    <location>
        <begin position="81"/>
        <end position="101"/>
    </location>
</feature>
<dbReference type="AlphaFoldDB" id="A0A450S505"/>
<evidence type="ECO:0000313" key="3">
    <source>
        <dbReference type="EMBL" id="VFJ46920.1"/>
    </source>
</evidence>
<keyword evidence="1" id="KW-1133">Transmembrane helix</keyword>
<name>A0A450S505_9GAMM</name>
<proteinExistence type="predicted"/>
<evidence type="ECO:0000313" key="5">
    <source>
        <dbReference type="EMBL" id="VFK08691.1"/>
    </source>
</evidence>
<keyword evidence="1" id="KW-0472">Membrane</keyword>
<evidence type="ECO:0000313" key="4">
    <source>
        <dbReference type="EMBL" id="VFJ50068.1"/>
    </source>
</evidence>
<feature type="transmembrane region" description="Helical" evidence="1">
    <location>
        <begin position="150"/>
        <end position="173"/>
    </location>
</feature>
<dbReference type="EMBL" id="CAADFL010000079">
    <property type="protein sequence ID" value="VFK08691.1"/>
    <property type="molecule type" value="Genomic_DNA"/>
</dbReference>
<feature type="transmembrane region" description="Helical" evidence="1">
    <location>
        <begin position="29"/>
        <end position="49"/>
    </location>
</feature>
<organism evidence="3">
    <name type="scientific">Candidatus Kentrum sp. FM</name>
    <dbReference type="NCBI Taxonomy" id="2126340"/>
    <lineage>
        <taxon>Bacteria</taxon>
        <taxon>Pseudomonadati</taxon>
        <taxon>Pseudomonadota</taxon>
        <taxon>Gammaproteobacteria</taxon>
        <taxon>Candidatus Kentrum</taxon>
    </lineage>
</organism>
<evidence type="ECO:0000259" key="2">
    <source>
        <dbReference type="Pfam" id="PF04982"/>
    </source>
</evidence>
<dbReference type="EMBL" id="CAADEZ010000079">
    <property type="protein sequence ID" value="VFJ50068.1"/>
    <property type="molecule type" value="Genomic_DNA"/>
</dbReference>
<feature type="domain" description="HPP transmembrane region" evidence="2">
    <location>
        <begin position="21"/>
        <end position="179"/>
    </location>
</feature>
<dbReference type="EMBL" id="CAADFA010000040">
    <property type="protein sequence ID" value="VFJ46920.1"/>
    <property type="molecule type" value="Genomic_DNA"/>
</dbReference>
<dbReference type="PANTHER" id="PTHR33741:SF5">
    <property type="entry name" value="TRANSMEMBRANE PROTEIN DDB_G0269096-RELATED"/>
    <property type="match status" value="1"/>
</dbReference>
<feature type="transmembrane region" description="Helical" evidence="1">
    <location>
        <begin position="55"/>
        <end position="74"/>
    </location>
</feature>